<organism evidence="1 2">
    <name type="scientific">Neisseria sicca ATCC 29256</name>
    <dbReference type="NCBI Taxonomy" id="547045"/>
    <lineage>
        <taxon>Bacteria</taxon>
        <taxon>Pseudomonadati</taxon>
        <taxon>Pseudomonadota</taxon>
        <taxon>Betaproteobacteria</taxon>
        <taxon>Neisseriales</taxon>
        <taxon>Neisseriaceae</taxon>
        <taxon>Neisseria</taxon>
    </lineage>
</organism>
<dbReference type="AlphaFoldDB" id="C6M6S7"/>
<accession>C6M6S7</accession>
<keyword evidence="2" id="KW-1185">Reference proteome</keyword>
<gene>
    <name evidence="1" type="ORF">NEISICOT_02230</name>
</gene>
<dbReference type="EMBL" id="ACKO02000013">
    <property type="protein sequence ID" value="EET44048.1"/>
    <property type="molecule type" value="Genomic_DNA"/>
</dbReference>
<dbReference type="Proteomes" id="UP000005365">
    <property type="component" value="Unassembled WGS sequence"/>
</dbReference>
<evidence type="ECO:0000313" key="1">
    <source>
        <dbReference type="EMBL" id="EET44048.1"/>
    </source>
</evidence>
<comment type="caution">
    <text evidence="1">The sequence shown here is derived from an EMBL/GenBank/DDBJ whole genome shotgun (WGS) entry which is preliminary data.</text>
</comment>
<evidence type="ECO:0000313" key="2">
    <source>
        <dbReference type="Proteomes" id="UP000005365"/>
    </source>
</evidence>
<sequence length="39" mass="4578">MRNSVKKRYRGKSAYRHANYRLSVNQIAFLLPNQIDTPA</sequence>
<name>C6M6S7_NEISI</name>
<reference evidence="1" key="1">
    <citation type="submission" date="2009-07" db="EMBL/GenBank/DDBJ databases">
        <authorList>
            <person name="Weinstock G."/>
            <person name="Sodergren E."/>
            <person name="Clifton S."/>
            <person name="Fulton L."/>
            <person name="Fulton B."/>
            <person name="Courtney L."/>
            <person name="Fronick C."/>
            <person name="Harrison M."/>
            <person name="Strong C."/>
            <person name="Farmer C."/>
            <person name="Delahaunty K."/>
            <person name="Markovic C."/>
            <person name="Hall O."/>
            <person name="Minx P."/>
            <person name="Tomlinson C."/>
            <person name="Mitreva M."/>
            <person name="Nelson J."/>
            <person name="Hou S."/>
            <person name="Wollam A."/>
            <person name="Pepin K.H."/>
            <person name="Johnson M."/>
            <person name="Bhonagiri V."/>
            <person name="Nash W.E."/>
            <person name="Warren W."/>
            <person name="Chinwalla A."/>
            <person name="Mardis E.R."/>
            <person name="Wilson R.K."/>
        </authorList>
    </citation>
    <scope>NUCLEOTIDE SEQUENCE [LARGE SCALE GENOMIC DNA]</scope>
    <source>
        <strain evidence="1">ATCC 29256</strain>
    </source>
</reference>
<protein>
    <submittedName>
        <fullName evidence="1">Uncharacterized protein</fullName>
    </submittedName>
</protein>
<proteinExistence type="predicted"/>